<keyword evidence="1" id="KW-0472">Membrane</keyword>
<dbReference type="GO" id="GO:0015074">
    <property type="term" value="P:DNA integration"/>
    <property type="evidence" value="ECO:0007669"/>
    <property type="project" value="InterPro"/>
</dbReference>
<reference evidence="3" key="1">
    <citation type="submission" date="2019-08" db="EMBL/GenBank/DDBJ databases">
        <authorList>
            <person name="Kucharzyk K."/>
            <person name="Murdoch R.W."/>
            <person name="Higgins S."/>
            <person name="Loffler F."/>
        </authorList>
    </citation>
    <scope>NUCLEOTIDE SEQUENCE</scope>
</reference>
<feature type="transmembrane region" description="Helical" evidence="1">
    <location>
        <begin position="170"/>
        <end position="189"/>
    </location>
</feature>
<keyword evidence="1" id="KW-0812">Transmembrane</keyword>
<sequence length="292" mass="33939">MANRKATMTDLRVIIREFAKGTPLREIERKFGISRTSLRPYKEHAEQSGKSMQELLLLEDAELHKVLTKGDGHRSRDADRYAFMQGNVEGYAQSMKRKYMTYDVLYEEYCKATDNPYSYTQFKLIIQEYEKAHDYKYHTVYEAAKEVQFDFAGDPLWVLADRTTGECIKATVLVCVLPFSMMSFAIAMLSTKMEFFFAALSQALTYFGGVPEISKTDNMTQWVKKYDRYEPALNEAAQQWSLHYGTDMAGCRRKKPRDKGPAESLVNQVYKYYYSRVYNEEWSSIGELNETS</sequence>
<dbReference type="Gene3D" id="3.30.420.10">
    <property type="entry name" value="Ribonuclease H-like superfamily/Ribonuclease H"/>
    <property type="match status" value="1"/>
</dbReference>
<dbReference type="PANTHER" id="PTHR35004">
    <property type="entry name" value="TRANSPOSASE RV3428C-RELATED"/>
    <property type="match status" value="1"/>
</dbReference>
<feature type="domain" description="Integrase catalytic" evidence="2">
    <location>
        <begin position="138"/>
        <end position="292"/>
    </location>
</feature>
<evidence type="ECO:0000256" key="1">
    <source>
        <dbReference type="SAM" id="Phobius"/>
    </source>
</evidence>
<name>A0A645BAG7_9ZZZZ</name>
<comment type="caution">
    <text evidence="3">The sequence shown here is derived from an EMBL/GenBank/DDBJ whole genome shotgun (WGS) entry which is preliminary data.</text>
</comment>
<keyword evidence="1" id="KW-1133">Transmembrane helix</keyword>
<dbReference type="InterPro" id="IPR036397">
    <property type="entry name" value="RNaseH_sf"/>
</dbReference>
<dbReference type="PROSITE" id="PS50994">
    <property type="entry name" value="INTEGRASE"/>
    <property type="match status" value="1"/>
</dbReference>
<dbReference type="InterPro" id="IPR012337">
    <property type="entry name" value="RNaseH-like_sf"/>
</dbReference>
<protein>
    <recommendedName>
        <fullName evidence="2">Integrase catalytic domain-containing protein</fullName>
    </recommendedName>
</protein>
<accession>A0A645BAG7</accession>
<dbReference type="EMBL" id="VSSQ01018878">
    <property type="protein sequence ID" value="MPM62469.1"/>
    <property type="molecule type" value="Genomic_DNA"/>
</dbReference>
<proteinExistence type="predicted"/>
<dbReference type="GO" id="GO:0003676">
    <property type="term" value="F:nucleic acid binding"/>
    <property type="evidence" value="ECO:0007669"/>
    <property type="project" value="InterPro"/>
</dbReference>
<dbReference type="PANTHER" id="PTHR35004:SF8">
    <property type="entry name" value="TRANSPOSASE RV3428C-RELATED"/>
    <property type="match status" value="1"/>
</dbReference>
<evidence type="ECO:0000313" key="3">
    <source>
        <dbReference type="EMBL" id="MPM62469.1"/>
    </source>
</evidence>
<dbReference type="AlphaFoldDB" id="A0A645BAG7"/>
<organism evidence="3">
    <name type="scientific">bioreactor metagenome</name>
    <dbReference type="NCBI Taxonomy" id="1076179"/>
    <lineage>
        <taxon>unclassified sequences</taxon>
        <taxon>metagenomes</taxon>
        <taxon>ecological metagenomes</taxon>
    </lineage>
</organism>
<dbReference type="SUPFAM" id="SSF53098">
    <property type="entry name" value="Ribonuclease H-like"/>
    <property type="match status" value="1"/>
</dbReference>
<evidence type="ECO:0000259" key="2">
    <source>
        <dbReference type="PROSITE" id="PS50994"/>
    </source>
</evidence>
<gene>
    <name evidence="3" type="ORF">SDC9_109341</name>
</gene>
<dbReference type="InterPro" id="IPR001584">
    <property type="entry name" value="Integrase_cat-core"/>
</dbReference>